<dbReference type="FunFam" id="2.30.130.40:FF:000005">
    <property type="entry name" value="LON peptidase N-terminal domain and ring finger 1"/>
    <property type="match status" value="1"/>
</dbReference>
<dbReference type="PROSITE" id="PS00518">
    <property type="entry name" value="ZF_RING_1"/>
    <property type="match status" value="2"/>
</dbReference>
<keyword evidence="5" id="KW-0802">TPR repeat</keyword>
<dbReference type="PANTHER" id="PTHR23327">
    <property type="entry name" value="RING FINGER PROTEIN 127"/>
    <property type="match status" value="1"/>
</dbReference>
<dbReference type="CDD" id="cd16513">
    <property type="entry name" value="RING-HC_LONFs_rpt1"/>
    <property type="match status" value="1"/>
</dbReference>
<dbReference type="Gene3D" id="2.30.130.40">
    <property type="entry name" value="LON domain-like"/>
    <property type="match status" value="1"/>
</dbReference>
<dbReference type="PANTHER" id="PTHR23327:SF4">
    <property type="entry name" value="LON PEPTIDASE N-TERMINAL DOMAIN AND RING FINGER PROTEIN 1"/>
    <property type="match status" value="1"/>
</dbReference>
<dbReference type="Gene3D" id="1.25.40.10">
    <property type="entry name" value="Tetratricopeptide repeat domain"/>
    <property type="match status" value="1"/>
</dbReference>
<reference evidence="8" key="1">
    <citation type="submission" date="2025-08" db="UniProtKB">
        <authorList>
            <consortium name="Ensembl"/>
        </authorList>
    </citation>
    <scope>IDENTIFICATION</scope>
</reference>
<dbReference type="GeneTree" id="ENSGT00440000033329"/>
<evidence type="ECO:0000256" key="5">
    <source>
        <dbReference type="PROSITE-ProRule" id="PRU00339"/>
    </source>
</evidence>
<dbReference type="PROSITE" id="PS51787">
    <property type="entry name" value="LON_N"/>
    <property type="match status" value="1"/>
</dbReference>
<keyword evidence="9" id="KW-1185">Reference proteome</keyword>
<dbReference type="SUPFAM" id="SSF57850">
    <property type="entry name" value="RING/U-box"/>
    <property type="match status" value="2"/>
</dbReference>
<evidence type="ECO:0000256" key="3">
    <source>
        <dbReference type="ARBA" id="ARBA00022833"/>
    </source>
</evidence>
<dbReference type="InterPro" id="IPR001841">
    <property type="entry name" value="Znf_RING"/>
</dbReference>
<feature type="repeat" description="TPR" evidence="5">
    <location>
        <begin position="236"/>
        <end position="269"/>
    </location>
</feature>
<sequence length="693" mass="77975">MSVLHSDSRIFRDPSLCRETTWDEGGCVDQIFILQKAFMLASENRVKEALDSFSVALQYGPVRPQQLSALVDSILRNSSGNTPSDSCSGDSSAVFTCPSCRGFLCEPVTVACGHSYCKRCLRRHLISKCTLCQETTDAAIGTEKVGTLKPNVILNYLLEKWFPAETKRCKVIGEIEDLSRRRLFDKALALANEVIESGPGDMLALAYRAEAYAGLGSYESALNDLEVLCESSPHWPEGYFRKGNVLRKMGHVDDALQVFLHCLALDADFILARKEVEKILYDLLLPASADARLAQQVADLSSSSCLPRKMALVNTQVQASPPSLLDQKEDCDVPPPPPALGELRLRSSTLLLTPQDQDLPKRKLPVSAEGRSKLLRQEDATVPSRGVPRELLEASDFECSLCIRLFYEPVTTPCGHTFCRSCLERCLDHAPQCPLCKDSLREFLASKKFSVTPVLETLMKTLLPEEYLERLRSHSEEMEELSNLRRGVPMFICTMAYPTVPCPLHVFEPRYRLMVRRCLETGTRCFGMCISDPQKGFVDYGCMLQIRCVHFLPDGRSVVDTVGGERFRVLARGMRDGYHIADIEYLEDVKVTDAEEMLKLQELHDQVYRQAHTWFGSLEPRFRDQILQHFGPMPAREIDIQATANGPACCWWLLAVLPVDPRYQLSVLSLLSLRERLLKIQQILTYLQNVPDP</sequence>
<dbReference type="Proteomes" id="UP000261540">
    <property type="component" value="Unplaced"/>
</dbReference>
<organism evidence="8 9">
    <name type="scientific">Paramormyrops kingsleyae</name>
    <dbReference type="NCBI Taxonomy" id="1676925"/>
    <lineage>
        <taxon>Eukaryota</taxon>
        <taxon>Metazoa</taxon>
        <taxon>Chordata</taxon>
        <taxon>Craniata</taxon>
        <taxon>Vertebrata</taxon>
        <taxon>Euteleostomi</taxon>
        <taxon>Actinopterygii</taxon>
        <taxon>Neopterygii</taxon>
        <taxon>Teleostei</taxon>
        <taxon>Osteoglossocephala</taxon>
        <taxon>Osteoglossomorpha</taxon>
        <taxon>Osteoglossiformes</taxon>
        <taxon>Mormyridae</taxon>
        <taxon>Paramormyrops</taxon>
    </lineage>
</organism>
<feature type="domain" description="Lon N-terminal" evidence="7">
    <location>
        <begin position="478"/>
        <end position="688"/>
    </location>
</feature>
<dbReference type="Gene3D" id="3.30.40.10">
    <property type="entry name" value="Zinc/RING finger domain, C3HC4 (zinc finger)"/>
    <property type="match status" value="2"/>
</dbReference>
<dbReference type="SUPFAM" id="SSF88697">
    <property type="entry name" value="PUA domain-like"/>
    <property type="match status" value="1"/>
</dbReference>
<dbReference type="AlphaFoldDB" id="A0A3B3RV56"/>
<evidence type="ECO:0000256" key="1">
    <source>
        <dbReference type="ARBA" id="ARBA00022723"/>
    </source>
</evidence>
<name>A0A3B3RV56_9TELE</name>
<dbReference type="InterPro" id="IPR003111">
    <property type="entry name" value="Lon_prtase_N"/>
</dbReference>
<evidence type="ECO:0000259" key="6">
    <source>
        <dbReference type="PROSITE" id="PS50089"/>
    </source>
</evidence>
<evidence type="ECO:0000256" key="2">
    <source>
        <dbReference type="ARBA" id="ARBA00022771"/>
    </source>
</evidence>
<dbReference type="InterPro" id="IPR013083">
    <property type="entry name" value="Znf_RING/FYVE/PHD"/>
</dbReference>
<proteinExistence type="predicted"/>
<evidence type="ECO:0000313" key="9">
    <source>
        <dbReference type="Proteomes" id="UP000261540"/>
    </source>
</evidence>
<dbReference type="Pfam" id="PF02190">
    <property type="entry name" value="LON_substr_bdg"/>
    <property type="match status" value="1"/>
</dbReference>
<keyword evidence="3" id="KW-0862">Zinc</keyword>
<reference evidence="8" key="2">
    <citation type="submission" date="2025-09" db="UniProtKB">
        <authorList>
            <consortium name="Ensembl"/>
        </authorList>
    </citation>
    <scope>IDENTIFICATION</scope>
</reference>
<dbReference type="InterPro" id="IPR019734">
    <property type="entry name" value="TPR_rpt"/>
</dbReference>
<accession>A0A3B3RV56</accession>
<evidence type="ECO:0000313" key="8">
    <source>
        <dbReference type="Ensembl" id="ENSPKIP00000021616.1"/>
    </source>
</evidence>
<dbReference type="Ensembl" id="ENSPKIT00000002257.1">
    <property type="protein sequence ID" value="ENSPKIP00000021616.1"/>
    <property type="gene ID" value="ENSPKIG00000005938.1"/>
</dbReference>
<evidence type="ECO:0000259" key="7">
    <source>
        <dbReference type="PROSITE" id="PS51787"/>
    </source>
</evidence>
<dbReference type="SMART" id="SM00464">
    <property type="entry name" value="LON"/>
    <property type="match status" value="1"/>
</dbReference>
<dbReference type="GO" id="GO:0005737">
    <property type="term" value="C:cytoplasm"/>
    <property type="evidence" value="ECO:0007669"/>
    <property type="project" value="UniProtKB-ARBA"/>
</dbReference>
<dbReference type="GO" id="GO:0061630">
    <property type="term" value="F:ubiquitin protein ligase activity"/>
    <property type="evidence" value="ECO:0007669"/>
    <property type="project" value="TreeGrafter"/>
</dbReference>
<dbReference type="PROSITE" id="PS50005">
    <property type="entry name" value="TPR"/>
    <property type="match status" value="1"/>
</dbReference>
<feature type="domain" description="RING-type" evidence="6">
    <location>
        <begin position="399"/>
        <end position="437"/>
    </location>
</feature>
<feature type="domain" description="RING-type" evidence="6">
    <location>
        <begin position="97"/>
        <end position="133"/>
    </location>
</feature>
<keyword evidence="2 4" id="KW-0863">Zinc-finger</keyword>
<keyword evidence="1" id="KW-0479">Metal-binding</keyword>
<dbReference type="InterPro" id="IPR011990">
    <property type="entry name" value="TPR-like_helical_dom_sf"/>
</dbReference>
<dbReference type="InterPro" id="IPR015947">
    <property type="entry name" value="PUA-like_sf"/>
</dbReference>
<evidence type="ECO:0000256" key="4">
    <source>
        <dbReference type="PROSITE-ProRule" id="PRU00175"/>
    </source>
</evidence>
<dbReference type="SMART" id="SM00184">
    <property type="entry name" value="RING"/>
    <property type="match status" value="2"/>
</dbReference>
<dbReference type="CDD" id="cd16514">
    <property type="entry name" value="RING-HC_LONFs_rpt2"/>
    <property type="match status" value="1"/>
</dbReference>
<dbReference type="SUPFAM" id="SSF48452">
    <property type="entry name" value="TPR-like"/>
    <property type="match status" value="1"/>
</dbReference>
<dbReference type="STRING" id="1676925.ENSPKIP00000021616"/>
<dbReference type="InterPro" id="IPR046336">
    <property type="entry name" value="Lon_prtase_N_sf"/>
</dbReference>
<protein>
    <submittedName>
        <fullName evidence="8">LON peptidase N-terminal domain and ring finger 1</fullName>
    </submittedName>
</protein>
<dbReference type="GO" id="GO:0008270">
    <property type="term" value="F:zinc ion binding"/>
    <property type="evidence" value="ECO:0007669"/>
    <property type="project" value="UniProtKB-KW"/>
</dbReference>
<dbReference type="SMART" id="SM00028">
    <property type="entry name" value="TPR"/>
    <property type="match status" value="2"/>
</dbReference>
<dbReference type="Pfam" id="PF13923">
    <property type="entry name" value="zf-C3HC4_2"/>
    <property type="match status" value="1"/>
</dbReference>
<dbReference type="PROSITE" id="PS50089">
    <property type="entry name" value="ZF_RING_2"/>
    <property type="match status" value="2"/>
</dbReference>
<dbReference type="InterPro" id="IPR017907">
    <property type="entry name" value="Znf_RING_CS"/>
</dbReference>